<dbReference type="Gene3D" id="3.60.40.10">
    <property type="entry name" value="PPM-type phosphatase domain"/>
    <property type="match status" value="1"/>
</dbReference>
<protein>
    <recommendedName>
        <fullName evidence="1">PPM-type phosphatase domain-containing protein</fullName>
    </recommendedName>
</protein>
<dbReference type="InterPro" id="IPR001932">
    <property type="entry name" value="PPM-type_phosphatase-like_dom"/>
</dbReference>
<keyword evidence="3" id="KW-1185">Reference proteome</keyword>
<accession>A0A7G1KR76</accession>
<dbReference type="Proteomes" id="UP000516173">
    <property type="component" value="Chromosome"/>
</dbReference>
<name>A0A7G1KR76_9NOCA</name>
<dbReference type="CDD" id="cd00143">
    <property type="entry name" value="PP2Cc"/>
    <property type="match status" value="1"/>
</dbReference>
<reference evidence="2 3" key="1">
    <citation type="submission" date="2020-08" db="EMBL/GenBank/DDBJ databases">
        <title>Genome Sequencing of Nocardia wallacei strain FMUON74 and assembly.</title>
        <authorList>
            <person name="Toyokawa M."/>
            <person name="Uesaka K."/>
        </authorList>
    </citation>
    <scope>NUCLEOTIDE SEQUENCE [LARGE SCALE GENOMIC DNA]</scope>
    <source>
        <strain evidence="2 3">FMUON74</strain>
    </source>
</reference>
<sequence length="242" mass="24701">MVSFVVRAAARSDRGLVRTGNEDSVYAGARLLALADGMGGHAGGEVASALMVAALAPLDAQAHADPVAALDAAVHAGNASIGERAATTPDLEGMGTTVTAMLFGDNGFGLVHLGDSRGYRLRGGELARMTRDDTFVQSLVDAGHLTSAEAASHPRRSVILQAATGADIAPTLTFHEAPIGDRYLLCSDGLTDLVEDPTLAETLREYAGVDECADRLIGLALAAGGSDNVTVVVADIESPPAP</sequence>
<dbReference type="Pfam" id="PF13672">
    <property type="entry name" value="PP2C_2"/>
    <property type="match status" value="1"/>
</dbReference>
<dbReference type="KEGG" id="nwl:NWFMUON74_44750"/>
<evidence type="ECO:0000313" key="3">
    <source>
        <dbReference type="Proteomes" id="UP000516173"/>
    </source>
</evidence>
<dbReference type="InterPro" id="IPR036457">
    <property type="entry name" value="PPM-type-like_dom_sf"/>
</dbReference>
<dbReference type="EMBL" id="AP023396">
    <property type="protein sequence ID" value="BCK56703.1"/>
    <property type="molecule type" value="Genomic_DNA"/>
</dbReference>
<dbReference type="PROSITE" id="PS51746">
    <property type="entry name" value="PPM_2"/>
    <property type="match status" value="1"/>
</dbReference>
<evidence type="ECO:0000313" key="2">
    <source>
        <dbReference type="EMBL" id="BCK56703.1"/>
    </source>
</evidence>
<dbReference type="SMART" id="SM00331">
    <property type="entry name" value="PP2C_SIG"/>
    <property type="match status" value="1"/>
</dbReference>
<dbReference type="SMART" id="SM00332">
    <property type="entry name" value="PP2Cc"/>
    <property type="match status" value="1"/>
</dbReference>
<evidence type="ECO:0000259" key="1">
    <source>
        <dbReference type="PROSITE" id="PS51746"/>
    </source>
</evidence>
<gene>
    <name evidence="2" type="ORF">NWFMUON74_44750</name>
</gene>
<organism evidence="2 3">
    <name type="scientific">Nocardia wallacei</name>
    <dbReference type="NCBI Taxonomy" id="480035"/>
    <lineage>
        <taxon>Bacteria</taxon>
        <taxon>Bacillati</taxon>
        <taxon>Actinomycetota</taxon>
        <taxon>Actinomycetes</taxon>
        <taxon>Mycobacteriales</taxon>
        <taxon>Nocardiaceae</taxon>
        <taxon>Nocardia</taxon>
    </lineage>
</organism>
<dbReference type="SUPFAM" id="SSF81606">
    <property type="entry name" value="PP2C-like"/>
    <property type="match status" value="1"/>
</dbReference>
<proteinExistence type="predicted"/>
<dbReference type="AlphaFoldDB" id="A0A7G1KR76"/>
<feature type="domain" description="PPM-type phosphatase" evidence="1">
    <location>
        <begin position="7"/>
        <end position="236"/>
    </location>
</feature>